<evidence type="ECO:0000256" key="9">
    <source>
        <dbReference type="SAM" id="Phobius"/>
    </source>
</evidence>
<keyword evidence="4" id="KW-0808">Transferase</keyword>
<name>A0ABQ5YUU4_9BURK</name>
<accession>A0ABQ5YUU4</accession>
<reference evidence="12" key="1">
    <citation type="journal article" date="2019" name="Int. J. Syst. Evol. Microbiol.">
        <title>The Global Catalogue of Microorganisms (GCM) 10K type strain sequencing project: providing services to taxonomists for standard genome sequencing and annotation.</title>
        <authorList>
            <consortium name="The Broad Institute Genomics Platform"/>
            <consortium name="The Broad Institute Genome Sequencing Center for Infectious Disease"/>
            <person name="Wu L."/>
            <person name="Ma J."/>
        </authorList>
    </citation>
    <scope>NUCLEOTIDE SEQUENCE [LARGE SCALE GENOMIC DNA]</scope>
    <source>
        <strain evidence="12">NBRC 105857</strain>
    </source>
</reference>
<dbReference type="InterPro" id="IPR011712">
    <property type="entry name" value="Sig_transdc_His_kin_sub3_dim/P"/>
</dbReference>
<protein>
    <recommendedName>
        <fullName evidence="2">histidine kinase</fullName>
        <ecNumber evidence="2">2.7.13.3</ecNumber>
    </recommendedName>
</protein>
<comment type="caution">
    <text evidence="11">The sequence shown here is derived from an EMBL/GenBank/DDBJ whole genome shotgun (WGS) entry which is preliminary data.</text>
</comment>
<dbReference type="EC" id="2.7.13.3" evidence="2"/>
<dbReference type="Pfam" id="PF07730">
    <property type="entry name" value="HisKA_3"/>
    <property type="match status" value="1"/>
</dbReference>
<sequence length="387" mass="42897">MRLNHLLLKRLFVWLGLWLLLCMAVLKATGQNDVTSEYQNSLKLVQQVQDSLLQNPAQTPESLNAMASSLARAKSGAEHLEARDDFVLTIGMLLLMGLGSGVVVWLSLKPMLDKPLKATLQWLKSYDQENSHAKPPPPPVLSELNQLQAGIERLIATLQTEQQHSKSLYQRVVKVQEQERQTIAQDLHDHLGQMLTSIAVNAAFLTKTTEGNARDAALAIQQQSQDMMSWLRSSLRELKPLLVMDVSLRDATIDLVETWAKRKGWFVDFAWQDNTPSLAKDTAVILFRVLQEALTNAARHSQAKHVKILAGAESTGKTLILIVENDGVADDQRPVLPSLGLCGITERLNGLGGQAHWRRQDGRFALECHCPLIPENLANATVQDPAG</sequence>
<gene>
    <name evidence="11" type="ORF">GCM10007875_26860</name>
</gene>
<evidence type="ECO:0000313" key="11">
    <source>
        <dbReference type="EMBL" id="GLR27595.1"/>
    </source>
</evidence>
<comment type="catalytic activity">
    <reaction evidence="1">
        <text>ATP + protein L-histidine = ADP + protein N-phospho-L-histidine.</text>
        <dbReference type="EC" id="2.7.13.3"/>
    </reaction>
</comment>
<organism evidence="11 12">
    <name type="scientific">Limnobacter litoralis</name>
    <dbReference type="NCBI Taxonomy" id="481366"/>
    <lineage>
        <taxon>Bacteria</taxon>
        <taxon>Pseudomonadati</taxon>
        <taxon>Pseudomonadota</taxon>
        <taxon>Betaproteobacteria</taxon>
        <taxon>Burkholderiales</taxon>
        <taxon>Burkholderiaceae</taxon>
        <taxon>Limnobacter</taxon>
    </lineage>
</organism>
<dbReference type="Proteomes" id="UP001156664">
    <property type="component" value="Unassembled WGS sequence"/>
</dbReference>
<evidence type="ECO:0000256" key="5">
    <source>
        <dbReference type="ARBA" id="ARBA00022741"/>
    </source>
</evidence>
<evidence type="ECO:0000256" key="6">
    <source>
        <dbReference type="ARBA" id="ARBA00022777"/>
    </source>
</evidence>
<proteinExistence type="predicted"/>
<keyword evidence="9" id="KW-0812">Transmembrane</keyword>
<dbReference type="PANTHER" id="PTHR24421">
    <property type="entry name" value="NITRATE/NITRITE SENSOR PROTEIN NARX-RELATED"/>
    <property type="match status" value="1"/>
</dbReference>
<evidence type="ECO:0000256" key="8">
    <source>
        <dbReference type="ARBA" id="ARBA00023012"/>
    </source>
</evidence>
<evidence type="ECO:0000256" key="7">
    <source>
        <dbReference type="ARBA" id="ARBA00022840"/>
    </source>
</evidence>
<keyword evidence="9" id="KW-0472">Membrane</keyword>
<dbReference type="SUPFAM" id="SSF55874">
    <property type="entry name" value="ATPase domain of HSP90 chaperone/DNA topoisomerase II/histidine kinase"/>
    <property type="match status" value="1"/>
</dbReference>
<dbReference type="InterPro" id="IPR050482">
    <property type="entry name" value="Sensor_HK_TwoCompSys"/>
</dbReference>
<keyword evidence="12" id="KW-1185">Reference proteome</keyword>
<feature type="transmembrane region" description="Helical" evidence="9">
    <location>
        <begin position="86"/>
        <end position="108"/>
    </location>
</feature>
<evidence type="ECO:0000313" key="12">
    <source>
        <dbReference type="Proteomes" id="UP001156664"/>
    </source>
</evidence>
<dbReference type="InterPro" id="IPR036890">
    <property type="entry name" value="HATPase_C_sf"/>
</dbReference>
<evidence type="ECO:0000259" key="10">
    <source>
        <dbReference type="Pfam" id="PF07730"/>
    </source>
</evidence>
<keyword evidence="8" id="KW-0902">Two-component regulatory system</keyword>
<evidence type="ECO:0000256" key="2">
    <source>
        <dbReference type="ARBA" id="ARBA00012438"/>
    </source>
</evidence>
<evidence type="ECO:0000256" key="1">
    <source>
        <dbReference type="ARBA" id="ARBA00000085"/>
    </source>
</evidence>
<keyword evidence="9" id="KW-1133">Transmembrane helix</keyword>
<keyword evidence="6" id="KW-0418">Kinase</keyword>
<keyword evidence="7" id="KW-0067">ATP-binding</keyword>
<feature type="domain" description="Signal transduction histidine kinase subgroup 3 dimerisation and phosphoacceptor" evidence="10">
    <location>
        <begin position="179"/>
        <end position="240"/>
    </location>
</feature>
<dbReference type="RefSeq" id="WP_284282427.1">
    <property type="nucleotide sequence ID" value="NZ_BSOJ01000032.1"/>
</dbReference>
<dbReference type="PANTHER" id="PTHR24421:SF10">
    <property type="entry name" value="NITRATE_NITRITE SENSOR PROTEIN NARQ"/>
    <property type="match status" value="1"/>
</dbReference>
<dbReference type="EMBL" id="BSOJ01000032">
    <property type="protein sequence ID" value="GLR27595.1"/>
    <property type="molecule type" value="Genomic_DNA"/>
</dbReference>
<dbReference type="Gene3D" id="3.30.565.10">
    <property type="entry name" value="Histidine kinase-like ATPase, C-terminal domain"/>
    <property type="match status" value="1"/>
</dbReference>
<evidence type="ECO:0000256" key="4">
    <source>
        <dbReference type="ARBA" id="ARBA00022679"/>
    </source>
</evidence>
<dbReference type="Gene3D" id="1.20.5.1930">
    <property type="match status" value="1"/>
</dbReference>
<keyword evidence="5" id="KW-0547">Nucleotide-binding</keyword>
<keyword evidence="3" id="KW-0597">Phosphoprotein</keyword>
<dbReference type="CDD" id="cd16917">
    <property type="entry name" value="HATPase_UhpB-NarQ-NarX-like"/>
    <property type="match status" value="1"/>
</dbReference>
<evidence type="ECO:0000256" key="3">
    <source>
        <dbReference type="ARBA" id="ARBA00022553"/>
    </source>
</evidence>